<gene>
    <name evidence="1" type="ORF">GPM918_LOCUS11081</name>
    <name evidence="2" type="ORF">SRO942_LOCUS11082</name>
</gene>
<evidence type="ECO:0000313" key="3">
    <source>
        <dbReference type="Proteomes" id="UP000663829"/>
    </source>
</evidence>
<sequence>IIEDTNDIGLTLRFENKIESESFKSKITSPVKEQRLNTMQRLPLVSDEQQDTDYLNLIVYCNGVKLKPLGVNKAQDLLGKQYILHVKKTRLYHIVCDIVEKIKSFKEMVSLSHTKATTFCVDSKSMILYPLLFC</sequence>
<dbReference type="AlphaFoldDB" id="A0A814CWY3"/>
<evidence type="ECO:0000313" key="1">
    <source>
        <dbReference type="EMBL" id="CAF0948008.1"/>
    </source>
</evidence>
<accession>A0A814CWY3</accession>
<dbReference type="Proteomes" id="UP000663829">
    <property type="component" value="Unassembled WGS sequence"/>
</dbReference>
<dbReference type="Proteomes" id="UP000681722">
    <property type="component" value="Unassembled WGS sequence"/>
</dbReference>
<evidence type="ECO:0000313" key="2">
    <source>
        <dbReference type="EMBL" id="CAF3724008.1"/>
    </source>
</evidence>
<comment type="caution">
    <text evidence="1">The sequence shown here is derived from an EMBL/GenBank/DDBJ whole genome shotgun (WGS) entry which is preliminary data.</text>
</comment>
<keyword evidence="3" id="KW-1185">Reference proteome</keyword>
<feature type="non-terminal residue" evidence="1">
    <location>
        <position position="1"/>
    </location>
</feature>
<dbReference type="EMBL" id="CAJOBC010002259">
    <property type="protein sequence ID" value="CAF3724008.1"/>
    <property type="molecule type" value="Genomic_DNA"/>
</dbReference>
<name>A0A814CWY3_9BILA</name>
<reference evidence="1" key="1">
    <citation type="submission" date="2021-02" db="EMBL/GenBank/DDBJ databases">
        <authorList>
            <person name="Nowell W R."/>
        </authorList>
    </citation>
    <scope>NUCLEOTIDE SEQUENCE</scope>
</reference>
<organism evidence="1 3">
    <name type="scientific">Didymodactylos carnosus</name>
    <dbReference type="NCBI Taxonomy" id="1234261"/>
    <lineage>
        <taxon>Eukaryota</taxon>
        <taxon>Metazoa</taxon>
        <taxon>Spiralia</taxon>
        <taxon>Gnathifera</taxon>
        <taxon>Rotifera</taxon>
        <taxon>Eurotatoria</taxon>
        <taxon>Bdelloidea</taxon>
        <taxon>Philodinida</taxon>
        <taxon>Philodinidae</taxon>
        <taxon>Didymodactylos</taxon>
    </lineage>
</organism>
<protein>
    <submittedName>
        <fullName evidence="1">Uncharacterized protein</fullName>
    </submittedName>
</protein>
<dbReference type="EMBL" id="CAJNOQ010002259">
    <property type="protein sequence ID" value="CAF0948008.1"/>
    <property type="molecule type" value="Genomic_DNA"/>
</dbReference>
<proteinExistence type="predicted"/>